<evidence type="ECO:0000313" key="2">
    <source>
        <dbReference type="EMBL" id="VDP92203.1"/>
    </source>
</evidence>
<dbReference type="InterPro" id="IPR004012">
    <property type="entry name" value="Run_dom"/>
</dbReference>
<sequence length="159" mass="18739">MLQTPAQFGVIKKCILDVHQKQIKTLDDQMSVVRDLCEAIESLFRLGLTNRSRTRDYYSWMEDLMKKLKQEKSFIHPDFSAALKSVRKNNSLCNIQGKGRQMIRYLLQRGRLDFPIHYMQNHPQFAEKFYQHPTESVLAHEILVQIFGSLISELCRMTF</sequence>
<dbReference type="PROSITE" id="PS50826">
    <property type="entry name" value="RUN"/>
    <property type="match status" value="1"/>
</dbReference>
<dbReference type="PANTHER" id="PTHR46753:SF3">
    <property type="entry name" value="PDZ DOMAIN-CONTAINING PROTEIN"/>
    <property type="match status" value="1"/>
</dbReference>
<dbReference type="Pfam" id="PF02759">
    <property type="entry name" value="RUN"/>
    <property type="match status" value="1"/>
</dbReference>
<evidence type="ECO:0000313" key="3">
    <source>
        <dbReference type="Proteomes" id="UP000272942"/>
    </source>
</evidence>
<gene>
    <name evidence="2" type="ORF">ECPE_LOCUS14931</name>
</gene>
<dbReference type="EMBL" id="UZAN01058993">
    <property type="protein sequence ID" value="VDP92203.1"/>
    <property type="molecule type" value="Genomic_DNA"/>
</dbReference>
<dbReference type="Proteomes" id="UP000272942">
    <property type="component" value="Unassembled WGS sequence"/>
</dbReference>
<evidence type="ECO:0000313" key="4">
    <source>
        <dbReference type="WBParaSite" id="ECPE_0001497101-mRNA-1"/>
    </source>
</evidence>
<reference evidence="4" key="1">
    <citation type="submission" date="2016-06" db="UniProtKB">
        <authorList>
            <consortium name="WormBaseParasite"/>
        </authorList>
    </citation>
    <scope>IDENTIFICATION</scope>
</reference>
<dbReference type="PANTHER" id="PTHR46753">
    <property type="entry name" value="FYVE AND COILED-COIL DOMAIN-CONTAINING PROTEIN 1"/>
    <property type="match status" value="1"/>
</dbReference>
<keyword evidence="3" id="KW-1185">Reference proteome</keyword>
<feature type="domain" description="RUN" evidence="1">
    <location>
        <begin position="27"/>
        <end position="159"/>
    </location>
</feature>
<dbReference type="AlphaFoldDB" id="A0A183B6U6"/>
<accession>A0A183B6U6</accession>
<reference evidence="2 3" key="2">
    <citation type="submission" date="2018-11" db="EMBL/GenBank/DDBJ databases">
        <authorList>
            <consortium name="Pathogen Informatics"/>
        </authorList>
    </citation>
    <scope>NUCLEOTIDE SEQUENCE [LARGE SCALE GENOMIC DNA]</scope>
    <source>
        <strain evidence="2 3">Egypt</strain>
    </source>
</reference>
<dbReference type="SUPFAM" id="SSF140741">
    <property type="entry name" value="RUN domain-like"/>
    <property type="match status" value="1"/>
</dbReference>
<dbReference type="WBParaSite" id="ECPE_0001497101-mRNA-1">
    <property type="protein sequence ID" value="ECPE_0001497101-mRNA-1"/>
    <property type="gene ID" value="ECPE_0001497101"/>
</dbReference>
<dbReference type="CDD" id="cd17682">
    <property type="entry name" value="RUN_RUFY4_like"/>
    <property type="match status" value="1"/>
</dbReference>
<dbReference type="OrthoDB" id="9044749at2759"/>
<evidence type="ECO:0000259" key="1">
    <source>
        <dbReference type="PROSITE" id="PS50826"/>
    </source>
</evidence>
<protein>
    <submittedName>
        <fullName evidence="4">RUN domain-containing protein</fullName>
    </submittedName>
</protein>
<dbReference type="Gene3D" id="1.20.58.900">
    <property type="match status" value="1"/>
</dbReference>
<dbReference type="InterPro" id="IPR037213">
    <property type="entry name" value="Run_dom_sf"/>
</dbReference>
<organism evidence="4">
    <name type="scientific">Echinostoma caproni</name>
    <dbReference type="NCBI Taxonomy" id="27848"/>
    <lineage>
        <taxon>Eukaryota</taxon>
        <taxon>Metazoa</taxon>
        <taxon>Spiralia</taxon>
        <taxon>Lophotrochozoa</taxon>
        <taxon>Platyhelminthes</taxon>
        <taxon>Trematoda</taxon>
        <taxon>Digenea</taxon>
        <taxon>Plagiorchiida</taxon>
        <taxon>Echinostomata</taxon>
        <taxon>Echinostomatoidea</taxon>
        <taxon>Echinostomatidae</taxon>
        <taxon>Echinostoma</taxon>
    </lineage>
</organism>
<proteinExistence type="predicted"/>
<name>A0A183B6U6_9TREM</name>